<dbReference type="GO" id="GO:0032259">
    <property type="term" value="P:methylation"/>
    <property type="evidence" value="ECO:0007669"/>
    <property type="project" value="UniProtKB-KW"/>
</dbReference>
<dbReference type="RefSeq" id="WP_083981085.1">
    <property type="nucleotide sequence ID" value="NZ_VSFG01000001.1"/>
</dbReference>
<keyword evidence="5 6" id="KW-0949">S-adenosyl-L-methionine</keyword>
<sequence>MDEGKPSATALSAAAARAAHLVADAEPRIFADTLAARLLGGRAEEMIGYHRRQGAHIILAGTRAITTVRSRYTEERLGRHTQYVILGAGLDTYGYRGGSGITVFEVDRPATQEWKKGLLESAGIPVPASVAFVPVDFESDDLLARLEAAGLDAERPALVSWLGVSFYLTRDALSAALARIGRLAPGSELVMDYALPPGMRDAEGDAYGEIAERVVGESGEPYRSAFAPGDIDALLGGHGVDVAENVRLADAVPPRLWRRADSLRPFDYFRLVRATVTG</sequence>
<proteinExistence type="inferred from homology"/>
<evidence type="ECO:0000256" key="1">
    <source>
        <dbReference type="ARBA" id="ARBA00003907"/>
    </source>
</evidence>
<comment type="caution">
    <text evidence="7">The sequence shown here is derived from an EMBL/GenBank/DDBJ whole genome shotgun (WGS) entry which is preliminary data.</text>
</comment>
<keyword evidence="4 7" id="KW-0808">Transferase</keyword>
<comment type="function">
    <text evidence="1 6">Exhibits S-adenosyl-L-methionine-dependent methyltransferase activity.</text>
</comment>
<dbReference type="Gene3D" id="3.40.50.150">
    <property type="entry name" value="Vaccinia Virus protein VP39"/>
    <property type="match status" value="1"/>
</dbReference>
<dbReference type="EMBL" id="VSFG01000001">
    <property type="protein sequence ID" value="TYB48032.1"/>
    <property type="molecule type" value="Genomic_DNA"/>
</dbReference>
<dbReference type="Pfam" id="PF04072">
    <property type="entry name" value="LCM"/>
    <property type="match status" value="1"/>
</dbReference>
<keyword evidence="8" id="KW-1185">Reference proteome</keyword>
<evidence type="ECO:0000313" key="8">
    <source>
        <dbReference type="Proteomes" id="UP000323380"/>
    </source>
</evidence>
<accession>A0A5D0NUV1</accession>
<reference evidence="7 8" key="1">
    <citation type="submission" date="2019-08" db="EMBL/GenBank/DDBJ databases">
        <title>Actinomadura sp. nov. CYP1-5 isolated from mountain soil.</title>
        <authorList>
            <person name="Songsumanus A."/>
            <person name="Kuncharoen N."/>
            <person name="Kudo T."/>
            <person name="Yuki M."/>
            <person name="Igarashi Y."/>
            <person name="Tanasupawat S."/>
        </authorList>
    </citation>
    <scope>NUCLEOTIDE SEQUENCE [LARGE SCALE GENOMIC DNA]</scope>
    <source>
        <strain evidence="7 8">JCM 14158</strain>
    </source>
</reference>
<dbReference type="SUPFAM" id="SSF53335">
    <property type="entry name" value="S-adenosyl-L-methionine-dependent methyltransferases"/>
    <property type="match status" value="1"/>
</dbReference>
<evidence type="ECO:0000256" key="5">
    <source>
        <dbReference type="ARBA" id="ARBA00022691"/>
    </source>
</evidence>
<gene>
    <name evidence="7" type="ORF">FXF69_02005</name>
</gene>
<dbReference type="InterPro" id="IPR007213">
    <property type="entry name" value="Ppm1/Ppm2/Tcmp"/>
</dbReference>
<dbReference type="PANTHER" id="PTHR43619">
    <property type="entry name" value="S-ADENOSYL-L-METHIONINE-DEPENDENT METHYLTRANSFERASE YKTD-RELATED"/>
    <property type="match status" value="1"/>
</dbReference>
<evidence type="ECO:0000313" key="7">
    <source>
        <dbReference type="EMBL" id="TYB48032.1"/>
    </source>
</evidence>
<evidence type="ECO:0000256" key="6">
    <source>
        <dbReference type="RuleBase" id="RU362030"/>
    </source>
</evidence>
<keyword evidence="3 6" id="KW-0489">Methyltransferase</keyword>
<comment type="similarity">
    <text evidence="2 6">Belongs to the UPF0677 family.</text>
</comment>
<name>A0A5D0NUV1_9ACTN</name>
<dbReference type="STRING" id="1220554.GCA_001552135_04997"/>
<dbReference type="PANTHER" id="PTHR43619:SF2">
    <property type="entry name" value="S-ADENOSYL-L-METHIONINE-DEPENDENT METHYLTRANSFERASES SUPERFAMILY PROTEIN"/>
    <property type="match status" value="1"/>
</dbReference>
<dbReference type="InterPro" id="IPR029063">
    <property type="entry name" value="SAM-dependent_MTases_sf"/>
</dbReference>
<dbReference type="Proteomes" id="UP000323380">
    <property type="component" value="Unassembled WGS sequence"/>
</dbReference>
<evidence type="ECO:0000256" key="2">
    <source>
        <dbReference type="ARBA" id="ARBA00008138"/>
    </source>
</evidence>
<dbReference type="NCBIfam" id="TIGR00027">
    <property type="entry name" value="mthyl_TIGR00027"/>
    <property type="match status" value="1"/>
</dbReference>
<dbReference type="GO" id="GO:0008168">
    <property type="term" value="F:methyltransferase activity"/>
    <property type="evidence" value="ECO:0007669"/>
    <property type="project" value="UniProtKB-UniRule"/>
</dbReference>
<dbReference type="InterPro" id="IPR011610">
    <property type="entry name" value="SAM_mthyl_Trfase_ML2640-like"/>
</dbReference>
<dbReference type="EC" id="2.1.1.-" evidence="6"/>
<organism evidence="7 8">
    <name type="scientific">Actinomadura chibensis</name>
    <dbReference type="NCBI Taxonomy" id="392828"/>
    <lineage>
        <taxon>Bacteria</taxon>
        <taxon>Bacillati</taxon>
        <taxon>Actinomycetota</taxon>
        <taxon>Actinomycetes</taxon>
        <taxon>Streptosporangiales</taxon>
        <taxon>Thermomonosporaceae</taxon>
        <taxon>Actinomadura</taxon>
    </lineage>
</organism>
<evidence type="ECO:0000256" key="4">
    <source>
        <dbReference type="ARBA" id="ARBA00022679"/>
    </source>
</evidence>
<protein>
    <recommendedName>
        <fullName evidence="6">S-adenosyl-L-methionine-dependent methyltransferase</fullName>
        <ecNumber evidence="6">2.1.1.-</ecNumber>
    </recommendedName>
</protein>
<evidence type="ECO:0000256" key="3">
    <source>
        <dbReference type="ARBA" id="ARBA00022603"/>
    </source>
</evidence>
<dbReference type="AlphaFoldDB" id="A0A5D0NUV1"/>